<keyword evidence="3" id="KW-1185">Reference proteome</keyword>
<organism evidence="2 3">
    <name type="scientific">Anaerococcus murdochii</name>
    <dbReference type="NCBI Taxonomy" id="411577"/>
    <lineage>
        <taxon>Bacteria</taxon>
        <taxon>Bacillati</taxon>
        <taxon>Bacillota</taxon>
        <taxon>Tissierellia</taxon>
        <taxon>Tissierellales</taxon>
        <taxon>Peptoniphilaceae</taxon>
        <taxon>Anaerococcus</taxon>
    </lineage>
</organism>
<dbReference type="InterPro" id="IPR025579">
    <property type="entry name" value="DUF4357"/>
</dbReference>
<dbReference type="CDD" id="cd10447">
    <property type="entry name" value="GIY-YIG_unchar_2"/>
    <property type="match status" value="1"/>
</dbReference>
<reference evidence="2 3" key="1">
    <citation type="submission" date="2021-08" db="EMBL/GenBank/DDBJ databases">
        <title>FDA dAtabase for Regulatory Grade micrObial Sequences (FDA-ARGOS): Supporting development and validation of Infectious Disease Dx tests.</title>
        <authorList>
            <person name="Sproer C."/>
            <person name="Gronow S."/>
            <person name="Severitt S."/>
            <person name="Schroder I."/>
            <person name="Tallon L."/>
            <person name="Sadzewicz L."/>
            <person name="Zhao X."/>
            <person name="Boylan J."/>
            <person name="Ott S."/>
            <person name="Bowen H."/>
            <person name="Vavikolanu K."/>
            <person name="Hazen T."/>
            <person name="Aluvathingal J."/>
            <person name="Nadendla S."/>
            <person name="Lowell S."/>
            <person name="Myers T."/>
            <person name="Yan Y."/>
            <person name="Sichtig H."/>
        </authorList>
    </citation>
    <scope>NUCLEOTIDE SEQUENCE [LARGE SCALE GENOMIC DNA]</scope>
    <source>
        <strain evidence="2 3">FDAARGOS_1460</strain>
    </source>
</reference>
<comment type="caution">
    <text evidence="2">The sequence shown here is derived from an EMBL/GenBank/DDBJ whole genome shotgun (WGS) entry which is preliminary data.</text>
</comment>
<dbReference type="RefSeq" id="WP_223418529.1">
    <property type="nucleotide sequence ID" value="NZ_JAIPME010000002.1"/>
</dbReference>
<protein>
    <submittedName>
        <fullName evidence="2">GIY-YIG nuclease family protein</fullName>
    </submittedName>
</protein>
<evidence type="ECO:0000313" key="2">
    <source>
        <dbReference type="EMBL" id="MBZ2386475.1"/>
    </source>
</evidence>
<sequence length="296" mass="33918">MKSSKNFNLFLMDGEVTGRIKCTLSNWTGLAYKVPRPYLEKCKDRQDLKQSGVYFLFDKNDDGDDEVYIGQAGIRKNGEGVLFRVSEHLKDEIYFSDAVMLTTQNNSFGPTEISYLENKFTNMAIDVDRYKVRNGNDPNPGNVTEEKESELEDFVEYSKMVLGVLGYKIFVPIVKKELKIENKIDNDEILYLSTRTKKSGKIINAKCKRTSEGFVVLKDSMIEMIDSKSLPNSIKELRDKCKANNEIIDGKLTKNYLFNSPSYAAMFVLGMSRNGKTEWKMEDGTTLKELEEKELR</sequence>
<accession>A0ABS7SY62</accession>
<dbReference type="Pfam" id="PF14267">
    <property type="entry name" value="DUF4357"/>
    <property type="match status" value="1"/>
</dbReference>
<feature type="domain" description="DUF4357" evidence="1">
    <location>
        <begin position="251"/>
        <end position="287"/>
    </location>
</feature>
<proteinExistence type="predicted"/>
<gene>
    <name evidence="2" type="ORF">K8P03_04075</name>
</gene>
<evidence type="ECO:0000313" key="3">
    <source>
        <dbReference type="Proteomes" id="UP000734271"/>
    </source>
</evidence>
<dbReference type="EMBL" id="JAIPME010000002">
    <property type="protein sequence ID" value="MBZ2386475.1"/>
    <property type="molecule type" value="Genomic_DNA"/>
</dbReference>
<name>A0ABS7SY62_9FIRM</name>
<evidence type="ECO:0000259" key="1">
    <source>
        <dbReference type="Pfam" id="PF14267"/>
    </source>
</evidence>
<dbReference type="Proteomes" id="UP000734271">
    <property type="component" value="Unassembled WGS sequence"/>
</dbReference>